<feature type="region of interest" description="Disordered" evidence="1">
    <location>
        <begin position="1"/>
        <end position="76"/>
    </location>
</feature>
<organism evidence="2 3">
    <name type="scientific">Meripilus lineatus</name>
    <dbReference type="NCBI Taxonomy" id="2056292"/>
    <lineage>
        <taxon>Eukaryota</taxon>
        <taxon>Fungi</taxon>
        <taxon>Dikarya</taxon>
        <taxon>Basidiomycota</taxon>
        <taxon>Agaricomycotina</taxon>
        <taxon>Agaricomycetes</taxon>
        <taxon>Polyporales</taxon>
        <taxon>Meripilaceae</taxon>
        <taxon>Meripilus</taxon>
    </lineage>
</organism>
<feature type="compositionally biased region" description="Acidic residues" evidence="1">
    <location>
        <begin position="284"/>
        <end position="299"/>
    </location>
</feature>
<evidence type="ECO:0000313" key="3">
    <source>
        <dbReference type="Proteomes" id="UP001212997"/>
    </source>
</evidence>
<dbReference type="GO" id="GO:0005634">
    <property type="term" value="C:nucleus"/>
    <property type="evidence" value="ECO:0007669"/>
    <property type="project" value="InterPro"/>
</dbReference>
<feature type="compositionally biased region" description="Low complexity" evidence="1">
    <location>
        <begin position="49"/>
        <end position="67"/>
    </location>
</feature>
<keyword evidence="3" id="KW-1185">Reference proteome</keyword>
<feature type="compositionally biased region" description="Polar residues" evidence="1">
    <location>
        <begin position="841"/>
        <end position="863"/>
    </location>
</feature>
<feature type="compositionally biased region" description="Basic and acidic residues" evidence="1">
    <location>
        <begin position="193"/>
        <end position="209"/>
    </location>
</feature>
<feature type="compositionally biased region" description="Low complexity" evidence="1">
    <location>
        <begin position="471"/>
        <end position="490"/>
    </location>
</feature>
<feature type="compositionally biased region" description="Basic and acidic residues" evidence="1">
    <location>
        <begin position="900"/>
        <end position="910"/>
    </location>
</feature>
<feature type="compositionally biased region" description="Acidic residues" evidence="1">
    <location>
        <begin position="911"/>
        <end position="931"/>
    </location>
</feature>
<reference evidence="2" key="1">
    <citation type="submission" date="2022-07" db="EMBL/GenBank/DDBJ databases">
        <title>Genome Sequence of Physisporinus lineatus.</title>
        <authorList>
            <person name="Buettner E."/>
        </authorList>
    </citation>
    <scope>NUCLEOTIDE SEQUENCE</scope>
    <source>
        <strain evidence="2">VT162</strain>
    </source>
</reference>
<name>A0AAD5YK02_9APHY</name>
<accession>A0AAD5YK02</accession>
<feature type="compositionally biased region" description="Polar residues" evidence="1">
    <location>
        <begin position="380"/>
        <end position="393"/>
    </location>
</feature>
<feature type="compositionally biased region" description="Pro residues" evidence="1">
    <location>
        <begin position="792"/>
        <end position="806"/>
    </location>
</feature>
<comment type="caution">
    <text evidence="2">The sequence shown here is derived from an EMBL/GenBank/DDBJ whole genome shotgun (WGS) entry which is preliminary data.</text>
</comment>
<dbReference type="Proteomes" id="UP001212997">
    <property type="component" value="Unassembled WGS sequence"/>
</dbReference>
<sequence length="982" mass="107300">MAERTQGSASKPQPSRLALITPSASPPITTPQKARSSSTRPPPSKRPRLSATPSSSLSRSTPNLSSPASTEQSLQDARRASQLNVINFWDSLADRYNVPIDEDDIFDFRKDKLVKDRGYLRRVNKTLHFGCFGGAAEDDASSDTGGAQTEGEELDDEFDELDSFAPGAEISAELEKSMRRLMPLKDMNPMDSEDLKQFMEAEERRKETMGDDDIDDEDDETADVLDALASGSGWNEEDDDLASYGDVASPDGYDEPGPPESSSDGLTEPVIQHVLAERALTPNDDSDDEFATWEIDEEPIPVVRPTPRSKSRSRPPLPPEHEIIDLTSPSPSPPGSPLASRGSDSRPSTPTPKPTSRAKYKAPARKIREVSPLKPPAAIQLQTPPLSSPSHASFQDDLLDFNEPLPRSSPSPSPLSSPTPLPAALRPKPIPSSLHKVVKTAPITSVYEEGDEIPGARRSSPSIPLPTVDFSRSTSSPRPKSKPQTPSSKQVGKGAQARTGLAPSQHQTSTTRSRSTAVTTPVTPRKHTLLAEVVIPIRPRNGDISNSPRVPSSVTPERVRTPRKARTNNTPEPQSSSKGKGKAKDLGTDISEEDLDPSERGPSTLPNLSPVRAASRKSERATPQHSSKRKRVSPSSSSEEDVKPLPRKSPSPSKREPSRRTLRSDTSNVNHDPKKPVSEPPSASSEISGKSPQYVWQWSDSFIYVFVESESDVSVEKNGAPSKARTPSIRTISRMSPPLQDPYGRPYPLGNNPDQSSYPPPPTIYPIQDPQAQYYFFQAVQHLSYLMSGVPPGYPQHPPVNWPPLTPKQQHRRKKTDRKDPSQSSPNSNGPSSSSVPSSSRMVRSNQTLYPSMYNSGYSSGTLPPSSPPISSPSSPVQRPKSAIRSQSKPRGRRVSFKLDANERPFLYEREVDEDDTREDDDPQGENDSDAEAIPSDREMSPEIPLSSPSVARYSSPKKSSTSKARLKSPLPMRKSVDRDGR</sequence>
<dbReference type="AlphaFoldDB" id="A0AAD5YK02"/>
<protein>
    <submittedName>
        <fullName evidence="2">Uncharacterized protein</fullName>
    </submittedName>
</protein>
<proteinExistence type="predicted"/>
<feature type="compositionally biased region" description="Low complexity" evidence="1">
    <location>
        <begin position="30"/>
        <end position="39"/>
    </location>
</feature>
<feature type="compositionally biased region" description="Pro residues" evidence="1">
    <location>
        <begin position="407"/>
        <end position="421"/>
    </location>
</feature>
<dbReference type="EMBL" id="JANAWD010000135">
    <property type="protein sequence ID" value="KAJ3485995.1"/>
    <property type="molecule type" value="Genomic_DNA"/>
</dbReference>
<feature type="region of interest" description="Disordered" evidence="1">
    <location>
        <begin position="181"/>
        <end position="692"/>
    </location>
</feature>
<feature type="compositionally biased region" description="Basic residues" evidence="1">
    <location>
        <begin position="356"/>
        <end position="365"/>
    </location>
</feature>
<feature type="compositionally biased region" description="Polar residues" evidence="1">
    <location>
        <begin position="567"/>
        <end position="578"/>
    </location>
</feature>
<dbReference type="GO" id="GO:0042393">
    <property type="term" value="F:histone binding"/>
    <property type="evidence" value="ECO:0007669"/>
    <property type="project" value="InterPro"/>
</dbReference>
<dbReference type="Pfam" id="PF10384">
    <property type="entry name" value="Scm3"/>
    <property type="match status" value="1"/>
</dbReference>
<feature type="compositionally biased region" description="Low complexity" evidence="1">
    <location>
        <begin position="508"/>
        <end position="523"/>
    </location>
</feature>
<feature type="region of interest" description="Disordered" evidence="1">
    <location>
        <begin position="712"/>
        <end position="766"/>
    </location>
</feature>
<feature type="compositionally biased region" description="Polar residues" evidence="1">
    <location>
        <begin position="1"/>
        <end position="13"/>
    </location>
</feature>
<feature type="compositionally biased region" description="Low complexity" evidence="1">
    <location>
        <begin position="337"/>
        <end position="348"/>
    </location>
</feature>
<dbReference type="InterPro" id="IPR018465">
    <property type="entry name" value="Scm3/HJURP"/>
</dbReference>
<feature type="compositionally biased region" description="Polar residues" evidence="1">
    <location>
        <begin position="543"/>
        <end position="555"/>
    </location>
</feature>
<evidence type="ECO:0000313" key="2">
    <source>
        <dbReference type="EMBL" id="KAJ3485995.1"/>
    </source>
</evidence>
<gene>
    <name evidence="2" type="ORF">NLI96_g4557</name>
</gene>
<evidence type="ECO:0000256" key="1">
    <source>
        <dbReference type="SAM" id="MobiDB-lite"/>
    </source>
</evidence>
<feature type="compositionally biased region" description="Low complexity" evidence="1">
    <location>
        <begin position="822"/>
        <end position="840"/>
    </location>
</feature>
<feature type="region of interest" description="Disordered" evidence="1">
    <location>
        <begin position="787"/>
        <end position="982"/>
    </location>
</feature>
<feature type="compositionally biased region" description="Polar residues" evidence="1">
    <location>
        <begin position="681"/>
        <end position="692"/>
    </location>
</feature>
<feature type="region of interest" description="Disordered" evidence="1">
    <location>
        <begin position="135"/>
        <end position="156"/>
    </location>
</feature>
<feature type="compositionally biased region" description="Basic and acidic residues" evidence="1">
    <location>
        <begin position="653"/>
        <end position="663"/>
    </location>
</feature>
<feature type="compositionally biased region" description="Acidic residues" evidence="1">
    <location>
        <begin position="210"/>
        <end position="223"/>
    </location>
</feature>